<organism evidence="3 4">
    <name type="scientific">Kluyveromyces marxianus</name>
    <name type="common">Yeast</name>
    <name type="synonym">Candida kefyr</name>
    <dbReference type="NCBI Taxonomy" id="4911"/>
    <lineage>
        <taxon>Eukaryota</taxon>
        <taxon>Fungi</taxon>
        <taxon>Dikarya</taxon>
        <taxon>Ascomycota</taxon>
        <taxon>Saccharomycotina</taxon>
        <taxon>Saccharomycetes</taxon>
        <taxon>Saccharomycetales</taxon>
        <taxon>Saccharomycetaceae</taxon>
        <taxon>Kluyveromyces</taxon>
    </lineage>
</organism>
<feature type="compositionally biased region" description="Acidic residues" evidence="1">
    <location>
        <begin position="120"/>
        <end position="129"/>
    </location>
</feature>
<dbReference type="PANTHER" id="PTHR12307:SF36">
    <property type="entry name" value="GLYCOGEN-BINDING SUBUNIT 76A"/>
    <property type="match status" value="1"/>
</dbReference>
<feature type="compositionally biased region" description="Polar residues" evidence="1">
    <location>
        <begin position="94"/>
        <end position="105"/>
    </location>
</feature>
<feature type="compositionally biased region" description="Basic residues" evidence="1">
    <location>
        <begin position="234"/>
        <end position="245"/>
    </location>
</feature>
<dbReference type="Gene3D" id="2.60.40.2440">
    <property type="entry name" value="Carbohydrate binding type-21 domain"/>
    <property type="match status" value="1"/>
</dbReference>
<reference evidence="3 4" key="2">
    <citation type="submission" date="2019-11" db="EMBL/GenBank/DDBJ databases">
        <authorList>
            <person name="Lu H."/>
        </authorList>
    </citation>
    <scope>NUCLEOTIDE SEQUENCE [LARGE SCALE GENOMIC DNA]</scope>
    <source>
        <strain evidence="3 4">FIM1</strain>
    </source>
</reference>
<evidence type="ECO:0000313" key="3">
    <source>
        <dbReference type="EMBL" id="QGN16096.1"/>
    </source>
</evidence>
<feature type="compositionally biased region" description="Acidic residues" evidence="1">
    <location>
        <begin position="142"/>
        <end position="151"/>
    </location>
</feature>
<gene>
    <name evidence="3" type="primary">GIP2</name>
    <name evidence="3" type="ORF">FIM1_2796</name>
</gene>
<feature type="region of interest" description="Disordered" evidence="1">
    <location>
        <begin position="224"/>
        <end position="262"/>
    </location>
</feature>
<accession>A0ABX6EWV2</accession>
<reference evidence="3 4" key="1">
    <citation type="submission" date="2016-03" db="EMBL/GenBank/DDBJ databases">
        <title>How can Kluyveromyces marxianus grow so fast - potential evolutionary course in Saccharomyces Complex revealed by comparative genomics.</title>
        <authorList>
            <person name="Mo W."/>
            <person name="Lu W."/>
            <person name="Yang X."/>
            <person name="Qi J."/>
            <person name="Lv H."/>
        </authorList>
    </citation>
    <scope>NUCLEOTIDE SEQUENCE [LARGE SCALE GENOMIC DNA]</scope>
    <source>
        <strain evidence="3 4">FIM1</strain>
    </source>
</reference>
<feature type="domain" description="CBM21" evidence="2">
    <location>
        <begin position="413"/>
        <end position="533"/>
    </location>
</feature>
<dbReference type="InterPro" id="IPR005036">
    <property type="entry name" value="CBM21_dom"/>
</dbReference>
<keyword evidence="4" id="KW-1185">Reference proteome</keyword>
<dbReference type="PANTHER" id="PTHR12307">
    <property type="entry name" value="PROTEIN PHOSPHATASE 1 REGULATORY SUBUNIT"/>
    <property type="match status" value="1"/>
</dbReference>
<evidence type="ECO:0000256" key="1">
    <source>
        <dbReference type="SAM" id="MobiDB-lite"/>
    </source>
</evidence>
<dbReference type="InterPro" id="IPR050782">
    <property type="entry name" value="PP1_regulatory_subunit_3"/>
</dbReference>
<dbReference type="Proteomes" id="UP000422736">
    <property type="component" value="Chromosome 4"/>
</dbReference>
<dbReference type="Pfam" id="PF03370">
    <property type="entry name" value="CBM_21"/>
    <property type="match status" value="1"/>
</dbReference>
<evidence type="ECO:0000313" key="4">
    <source>
        <dbReference type="Proteomes" id="UP000422736"/>
    </source>
</evidence>
<feature type="region of interest" description="Disordered" evidence="1">
    <location>
        <begin position="80"/>
        <end position="154"/>
    </location>
</feature>
<dbReference type="EMBL" id="CP015057">
    <property type="protein sequence ID" value="QGN16096.1"/>
    <property type="molecule type" value="Genomic_DNA"/>
</dbReference>
<evidence type="ECO:0000259" key="2">
    <source>
        <dbReference type="PROSITE" id="PS51159"/>
    </source>
</evidence>
<sequence length="538" mass="61568">MYQRDAIHNGQSGKFSSLKYLRKPQRITNQIESNTMNNVLRRNTDLNKSNVLMDRALDSLAGKPHLEVSEDDLSKDLSERLNFDEGGDPLDVGSASTGNEPSLSMNEYFPIAETSQSPAVEEEKEEEECISPSRRLPKLDTENDDDDDEPEDRYLHSRRLSSIFKPPSILLTRSKSLPTSPFEKKPDPERPLLFKRSKSVHFAQSERFEVKYFREDESPLFLRNESGEYGTKSGKLRKSRRHRRREAQEDADRLEMGSGPRNLELINGNLTLRGQTPTSLKLDVFGMMSNHFKNFNNNNGGYHFHSPFKLNQSDSNFNLRAPFKPNFGFKLDSFGDSETELPLRNHGKIGDGNGEEEYDMNSLSIAPNDTNFGDNVDDTNNSTFNRNDDATDMGFHYVDYDRESNGQPPAFMRNPNISSFVCHLHDLRLDVRGNMLIGNVFVRNISYEKKVTVRYTFDKWVTQNDVESIWVSHDQDLKIAGGSLDIDIFQFAIDLGESNDTISIELCILYQTREGPTWVDHWDNNSGKNYKIAIREAQ</sequence>
<dbReference type="PROSITE" id="PS51159">
    <property type="entry name" value="CBM21"/>
    <property type="match status" value="1"/>
</dbReference>
<protein>
    <submittedName>
        <fullName evidence="3">Protein GIP2</fullName>
    </submittedName>
</protein>
<name>A0ABX6EWV2_KLUMA</name>
<dbReference type="InterPro" id="IPR038175">
    <property type="entry name" value="CBM21_dom_sf"/>
</dbReference>
<proteinExistence type="predicted"/>
<feature type="compositionally biased region" description="Basic and acidic residues" evidence="1">
    <location>
        <begin position="246"/>
        <end position="255"/>
    </location>
</feature>